<dbReference type="EMBL" id="MU970039">
    <property type="protein sequence ID" value="KAK9325612.1"/>
    <property type="molecule type" value="Genomic_DNA"/>
</dbReference>
<organism evidence="1 2">
    <name type="scientific">Lipomyces orientalis</name>
    <dbReference type="NCBI Taxonomy" id="1233043"/>
    <lineage>
        <taxon>Eukaryota</taxon>
        <taxon>Fungi</taxon>
        <taxon>Dikarya</taxon>
        <taxon>Ascomycota</taxon>
        <taxon>Saccharomycotina</taxon>
        <taxon>Lipomycetes</taxon>
        <taxon>Lipomycetales</taxon>
        <taxon>Lipomycetaceae</taxon>
        <taxon>Lipomyces</taxon>
    </lineage>
</organism>
<evidence type="ECO:0000313" key="2">
    <source>
        <dbReference type="Proteomes" id="UP001489719"/>
    </source>
</evidence>
<keyword evidence="2" id="KW-1185">Reference proteome</keyword>
<protein>
    <submittedName>
        <fullName evidence="1">Ubiquitin 3 binding protein But2 C-terminal domain-containing protein</fullName>
    </submittedName>
</protein>
<dbReference type="Proteomes" id="UP001489719">
    <property type="component" value="Unassembled WGS sequence"/>
</dbReference>
<evidence type="ECO:0000313" key="1">
    <source>
        <dbReference type="EMBL" id="KAK9325612.1"/>
    </source>
</evidence>
<accession>A0ACC3TY64</accession>
<comment type="caution">
    <text evidence="1">The sequence shown here is derived from an EMBL/GenBank/DDBJ whole genome shotgun (WGS) entry which is preliminary data.</text>
</comment>
<reference evidence="2" key="1">
    <citation type="journal article" date="2024" name="Front. Bioeng. Biotechnol.">
        <title>Genome-scale model development and genomic sequencing of the oleaginous clade Lipomyces.</title>
        <authorList>
            <person name="Czajka J.J."/>
            <person name="Han Y."/>
            <person name="Kim J."/>
            <person name="Mondo S.J."/>
            <person name="Hofstad B.A."/>
            <person name="Robles A."/>
            <person name="Haridas S."/>
            <person name="Riley R."/>
            <person name="LaButti K."/>
            <person name="Pangilinan J."/>
            <person name="Andreopoulos W."/>
            <person name="Lipzen A."/>
            <person name="Yan J."/>
            <person name="Wang M."/>
            <person name="Ng V."/>
            <person name="Grigoriev I.V."/>
            <person name="Spatafora J.W."/>
            <person name="Magnuson J.K."/>
            <person name="Baker S.E."/>
            <person name="Pomraning K.R."/>
        </authorList>
    </citation>
    <scope>NUCLEOTIDE SEQUENCE [LARGE SCALE GENOMIC DNA]</scope>
    <source>
        <strain evidence="2">CBS 10300</strain>
    </source>
</reference>
<proteinExistence type="predicted"/>
<name>A0ACC3TY64_9ASCO</name>
<sequence length="548" mass="57633">MRLINSISTALALFAGASSMVRARPLQRRDTSKPFGVITTHSTSPIHFASLAATNNDGNIYVAYNSGLTFYIEDGYLKIEGSNDIVYIDPATLAVKYASEPPVGAITKTWDLGSIYLELDNMASGIACPISSGYQFYWAVADSDLTGICGSGVEGIGAGTVYSYASESPSETSSIATTTTSTTSSVPAASSSGVTEASNLFAVVAVHSGSAIQYSPLSITGDGKIYFGADEDIATYIEGGYLKIYGSNQVIYVDATTREIKYGDIPAVQDVYSTWSLSSSSVLLNGQANAVACKTAKGYQVYWASTDPQSICSGNGIGADLYYTFVSPSSAPAVATSTAFATTVSAATMPTTIETVVTTIYCSTASEAATTTAAAEKTTTTVDESASVATVSLLPPNLLIPAKEAQPSQVFGTQFTGTIVKADGSDVVTFVSFDVPPLSSKQVSSCHLLWTPPSKDSFPSTITGSKKVNVYALTSSIDEFTLSWDNRPTRGSLVGSFDATSGVFTHSSVECKFSEKQQFELVGEGSEDEVSWFQTWNPLTGFSYLMLA</sequence>
<gene>
    <name evidence="1" type="ORF">V1517DRAFT_165558</name>
</gene>